<evidence type="ECO:0000313" key="3">
    <source>
        <dbReference type="Proteomes" id="UP000008022"/>
    </source>
</evidence>
<feature type="compositionally biased region" description="Basic residues" evidence="1">
    <location>
        <begin position="1"/>
        <end position="21"/>
    </location>
</feature>
<accession>A0A0E0QQU3</accession>
<dbReference type="EnsemblPlants" id="ORUFI09G09340.1">
    <property type="protein sequence ID" value="ORUFI09G09340.1"/>
    <property type="gene ID" value="ORUFI09G09340"/>
</dbReference>
<dbReference type="Proteomes" id="UP000008022">
    <property type="component" value="Unassembled WGS sequence"/>
</dbReference>
<organism evidence="2 3">
    <name type="scientific">Oryza rufipogon</name>
    <name type="common">Brownbeard rice</name>
    <name type="synonym">Asian wild rice</name>
    <dbReference type="NCBI Taxonomy" id="4529"/>
    <lineage>
        <taxon>Eukaryota</taxon>
        <taxon>Viridiplantae</taxon>
        <taxon>Streptophyta</taxon>
        <taxon>Embryophyta</taxon>
        <taxon>Tracheophyta</taxon>
        <taxon>Spermatophyta</taxon>
        <taxon>Magnoliopsida</taxon>
        <taxon>Liliopsida</taxon>
        <taxon>Poales</taxon>
        <taxon>Poaceae</taxon>
        <taxon>BOP clade</taxon>
        <taxon>Oryzoideae</taxon>
        <taxon>Oryzeae</taxon>
        <taxon>Oryzinae</taxon>
        <taxon>Oryza</taxon>
    </lineage>
</organism>
<feature type="compositionally biased region" description="Polar residues" evidence="1">
    <location>
        <begin position="115"/>
        <end position="124"/>
    </location>
</feature>
<feature type="region of interest" description="Disordered" evidence="1">
    <location>
        <begin position="1"/>
        <end position="28"/>
    </location>
</feature>
<reference evidence="3" key="1">
    <citation type="submission" date="2013-06" db="EMBL/GenBank/DDBJ databases">
        <authorList>
            <person name="Zhao Q."/>
        </authorList>
    </citation>
    <scope>NUCLEOTIDE SEQUENCE</scope>
    <source>
        <strain evidence="3">cv. W1943</strain>
    </source>
</reference>
<reference evidence="2" key="2">
    <citation type="submission" date="2015-06" db="UniProtKB">
        <authorList>
            <consortium name="EnsemblPlants"/>
        </authorList>
    </citation>
    <scope>IDENTIFICATION</scope>
</reference>
<keyword evidence="3" id="KW-1185">Reference proteome</keyword>
<dbReference type="HOGENOM" id="CLU_2007709_0_0_1"/>
<evidence type="ECO:0000256" key="1">
    <source>
        <dbReference type="SAM" id="MobiDB-lite"/>
    </source>
</evidence>
<sequence length="124" mass="13651">MTKPRNRHHPYPKALLRKKKAGNKEGEMEWNCKNCGRIKIKSVREGDVQSPSPGSQGAPAQRLDQGQVGEGGRHAQCRLHRQEEESRGGSSMKGGGRQGGSSRTRGGGFEEREAQGSQVRWSSR</sequence>
<proteinExistence type="predicted"/>
<dbReference type="AlphaFoldDB" id="A0A0E0QQU3"/>
<evidence type="ECO:0000313" key="2">
    <source>
        <dbReference type="EnsemblPlants" id="ORUFI09G09340.1"/>
    </source>
</evidence>
<name>A0A0E0QQU3_ORYRU</name>
<dbReference type="Gramene" id="ORUFI09G09340.1">
    <property type="protein sequence ID" value="ORUFI09G09340.1"/>
    <property type="gene ID" value="ORUFI09G09340"/>
</dbReference>
<protein>
    <submittedName>
        <fullName evidence="2">Uncharacterized protein</fullName>
    </submittedName>
</protein>
<feature type="region of interest" description="Disordered" evidence="1">
    <location>
        <begin position="43"/>
        <end position="124"/>
    </location>
</feature>